<dbReference type="EMBL" id="JAWDIE010000013">
    <property type="protein sequence ID" value="MEJ7138643.1"/>
    <property type="molecule type" value="Genomic_DNA"/>
</dbReference>
<gene>
    <name evidence="1" type="ORF">RV045_09430</name>
</gene>
<sequence>MLIAFFQVLRQHRLPVSPRELLTLIEALLAGVLDADQGGPGPSLDAFYHLARATLIKDESLYDRFDLAFAQYVRGGVADGVAHADLTRDIPLDWLVQRLQSLLSDERKKNAPLIHWDDLLKTLNERLNEQKGRHEGGSKWVGTGGTSPFGHGGHNPQGVRIGGPGRQRQAVKVWEQREFRDYDSDAELHPRTLQMALRRLRRFARQGQASELALDATVRATAANAGWLDLKLVPERRNAVKVLLLMDVGGSMDDHVQAVQNLFSAARSEFRQLEFFYFHNCVYEHVWRSRAGSSQRLSTQELLHTYNSDYRLILVGDATMSPYEITHVGGSVAHHNAEPGAVWLGRLLQAWPRHVWLNPEPQGVWTYRPSIGLIRELVSQRMYPLSLQGLEAAMGSLSR</sequence>
<accession>A0ACC6P350</accession>
<dbReference type="Proteomes" id="UP001364695">
    <property type="component" value="Unassembled WGS sequence"/>
</dbReference>
<comment type="caution">
    <text evidence="1">The sequence shown here is derived from an EMBL/GenBank/DDBJ whole genome shotgun (WGS) entry which is preliminary data.</text>
</comment>
<protein>
    <submittedName>
        <fullName evidence="1">VWA domain-containing protein</fullName>
    </submittedName>
</protein>
<reference evidence="1" key="1">
    <citation type="submission" date="2023-10" db="EMBL/GenBank/DDBJ databases">
        <title>Amphibacter perezi, gen. nov., sp. nov. a novel taxa of the family Comamonadaceae, class Betaproteobacteria isolated from the skin microbiota of Pelophylax perezi from different populations.</title>
        <authorList>
            <person name="Costa S."/>
            <person name="Proenca D.N."/>
            <person name="Lopes I."/>
            <person name="Morais P.V."/>
        </authorList>
    </citation>
    <scope>NUCLEOTIDE SEQUENCE</scope>
    <source>
        <strain evidence="1">SL12-8</strain>
    </source>
</reference>
<evidence type="ECO:0000313" key="2">
    <source>
        <dbReference type="Proteomes" id="UP001364695"/>
    </source>
</evidence>
<proteinExistence type="predicted"/>
<name>A0ACC6P350_9BURK</name>
<organism evidence="1 2">
    <name type="scientific">Amphibiibacter pelophylacis</name>
    <dbReference type="NCBI Taxonomy" id="1799477"/>
    <lineage>
        <taxon>Bacteria</taxon>
        <taxon>Pseudomonadati</taxon>
        <taxon>Pseudomonadota</taxon>
        <taxon>Betaproteobacteria</taxon>
        <taxon>Burkholderiales</taxon>
        <taxon>Sphaerotilaceae</taxon>
        <taxon>Amphibiibacter</taxon>
    </lineage>
</organism>
<evidence type="ECO:0000313" key="1">
    <source>
        <dbReference type="EMBL" id="MEJ7138643.1"/>
    </source>
</evidence>
<keyword evidence="2" id="KW-1185">Reference proteome</keyword>